<dbReference type="NCBIfam" id="TIGR00663">
    <property type="entry name" value="dnan"/>
    <property type="match status" value="1"/>
</dbReference>
<dbReference type="InterPro" id="IPR046938">
    <property type="entry name" value="DNA_clamp_sf"/>
</dbReference>
<reference evidence="15 16" key="1">
    <citation type="submission" date="2019-12" db="EMBL/GenBank/DDBJ databases">
        <title>Rhizobium genotypes associated with high levels of biological nitrogen fixation by grain legumes in a temperate-maritime cropping system.</title>
        <authorList>
            <person name="Maluk M."/>
            <person name="Francesc Ferrando Molina F."/>
            <person name="Lopez Del Egido L."/>
            <person name="Lafos M."/>
            <person name="Langarica-Fuentes A."/>
            <person name="Gebre Yohannes G."/>
            <person name="Young M.W."/>
            <person name="Martin P."/>
            <person name="Gantlett R."/>
            <person name="Kenicer G."/>
            <person name="Hawes C."/>
            <person name="Begg G.S."/>
            <person name="Quilliam R.S."/>
            <person name="Squire G.R."/>
            <person name="Poole P.S."/>
            <person name="Young P.W."/>
            <person name="Iannetta P.M."/>
            <person name="James E.K."/>
        </authorList>
    </citation>
    <scope>NUCLEOTIDE SEQUENCE [LARGE SCALE GENOMIC DNA]</scope>
    <source>
        <strain evidence="15 16">JHI1118</strain>
    </source>
</reference>
<sequence>MTAHMQRILQSASEIAIEAAISQKISAEVIQFRPRQPQKEVGVETAPTAIEVYATSLIAENDNTPGTEQPIAPVIGSSVVIERALLTRAVEIVNNVIERRNSIPILSNIALRGNGNTLQLIGTDLDIEIVASVPGAADREFGTTLPAHILKDLLKRATASDFVAMTTGETRDALDFERVHYDLQSLSLADWPHMSGPAAGAFEFHLPGRALWEGLDSTMGAISTEETRYYLNGIFLHTIEHADGAKLVMVATDGHRLYRQEFDAPFGSCGMPAVIVPRKTVQLLHKLMKGKSCPDDVAIVVDSSKIRISFGDIITTSKLIDGTFPDYQRVIPIHNNKRATLHAETAMEAIRAVTLISTERGRACKYTFAPGNCRLTVSNPDSGNASADIPCDYDGEPMEIGFNASYMLAIIEDAVGNGSSVSMQLYDAASPAVITGDRKGWTGVCMPMRV</sequence>
<feature type="domain" description="DNA polymerase III beta sliding clamp central" evidence="13">
    <location>
        <begin position="211"/>
        <end position="326"/>
    </location>
</feature>
<dbReference type="SUPFAM" id="SSF55979">
    <property type="entry name" value="DNA clamp"/>
    <property type="match status" value="3"/>
</dbReference>
<keyword evidence="8" id="KW-0239">DNA-directed DNA polymerase</keyword>
<dbReference type="Proteomes" id="UP000483035">
    <property type="component" value="Unassembled WGS sequence"/>
</dbReference>
<proteinExistence type="inferred from homology"/>
<feature type="domain" description="DNA polymerase III beta sliding clamp C-terminal" evidence="14">
    <location>
        <begin position="329"/>
        <end position="449"/>
    </location>
</feature>
<evidence type="ECO:0000256" key="4">
    <source>
        <dbReference type="ARBA" id="ARBA00022490"/>
    </source>
</evidence>
<dbReference type="InterPro" id="IPR001001">
    <property type="entry name" value="DNA_polIII_beta"/>
</dbReference>
<gene>
    <name evidence="15" type="primary">dnaN</name>
    <name evidence="15" type="ORF">GR212_15660</name>
</gene>
<dbReference type="InterPro" id="IPR022634">
    <property type="entry name" value="DNA_polIII_beta_N"/>
</dbReference>
<dbReference type="SMART" id="SM00480">
    <property type="entry name" value="POL3Bc"/>
    <property type="match status" value="1"/>
</dbReference>
<evidence type="ECO:0000256" key="6">
    <source>
        <dbReference type="ARBA" id="ARBA00022695"/>
    </source>
</evidence>
<dbReference type="GO" id="GO:0008408">
    <property type="term" value="F:3'-5' exonuclease activity"/>
    <property type="evidence" value="ECO:0007669"/>
    <property type="project" value="InterPro"/>
</dbReference>
<keyword evidence="4" id="KW-0963">Cytoplasm</keyword>
<evidence type="ECO:0000256" key="11">
    <source>
        <dbReference type="ARBA" id="ARBA00033276"/>
    </source>
</evidence>
<comment type="similarity">
    <text evidence="2">Belongs to the beta sliding clamp family.</text>
</comment>
<dbReference type="PANTHER" id="PTHR30478">
    <property type="entry name" value="DNA POLYMERASE III SUBUNIT BETA"/>
    <property type="match status" value="1"/>
</dbReference>
<dbReference type="GO" id="GO:0003887">
    <property type="term" value="F:DNA-directed DNA polymerase activity"/>
    <property type="evidence" value="ECO:0007669"/>
    <property type="project" value="UniProtKB-KW"/>
</dbReference>
<dbReference type="EMBL" id="WUEY01000006">
    <property type="protein sequence ID" value="NEI71015.1"/>
    <property type="molecule type" value="Genomic_DNA"/>
</dbReference>
<keyword evidence="6 15" id="KW-0548">Nucleotidyltransferase</keyword>
<dbReference type="AlphaFoldDB" id="A0A6L9U4Y5"/>
<evidence type="ECO:0000256" key="1">
    <source>
        <dbReference type="ARBA" id="ARBA00004496"/>
    </source>
</evidence>
<evidence type="ECO:0000313" key="16">
    <source>
        <dbReference type="Proteomes" id="UP000483035"/>
    </source>
</evidence>
<evidence type="ECO:0000259" key="13">
    <source>
        <dbReference type="Pfam" id="PF02767"/>
    </source>
</evidence>
<dbReference type="RefSeq" id="WP_163987497.1">
    <property type="nucleotide sequence ID" value="NZ_WUEY01000006.1"/>
</dbReference>
<dbReference type="GO" id="GO:0005737">
    <property type="term" value="C:cytoplasm"/>
    <property type="evidence" value="ECO:0007669"/>
    <property type="project" value="UniProtKB-SubCell"/>
</dbReference>
<evidence type="ECO:0000256" key="8">
    <source>
        <dbReference type="ARBA" id="ARBA00022932"/>
    </source>
</evidence>
<comment type="caution">
    <text evidence="15">The sequence shown here is derived from an EMBL/GenBank/DDBJ whole genome shotgun (WGS) entry which is preliminary data.</text>
</comment>
<accession>A0A6L9U4Y5</accession>
<keyword evidence="9" id="KW-0238">DNA-binding</keyword>
<dbReference type="Pfam" id="PF00712">
    <property type="entry name" value="DNA_pol3_beta"/>
    <property type="match status" value="1"/>
</dbReference>
<organism evidence="15 16">
    <name type="scientific">Rhizobium lusitanum</name>
    <dbReference type="NCBI Taxonomy" id="293958"/>
    <lineage>
        <taxon>Bacteria</taxon>
        <taxon>Pseudomonadati</taxon>
        <taxon>Pseudomonadota</taxon>
        <taxon>Alphaproteobacteria</taxon>
        <taxon>Hyphomicrobiales</taxon>
        <taxon>Rhizobiaceae</taxon>
        <taxon>Rhizobium/Agrobacterium group</taxon>
        <taxon>Rhizobium</taxon>
    </lineage>
</organism>
<name>A0A6L9U4Y5_9HYPH</name>
<dbReference type="PANTHER" id="PTHR30478:SF0">
    <property type="entry name" value="BETA SLIDING CLAMP"/>
    <property type="match status" value="1"/>
</dbReference>
<dbReference type="Pfam" id="PF02767">
    <property type="entry name" value="DNA_pol3_beta_2"/>
    <property type="match status" value="1"/>
</dbReference>
<dbReference type="GO" id="GO:0009360">
    <property type="term" value="C:DNA polymerase III complex"/>
    <property type="evidence" value="ECO:0007669"/>
    <property type="project" value="InterPro"/>
</dbReference>
<evidence type="ECO:0000256" key="2">
    <source>
        <dbReference type="ARBA" id="ARBA00010752"/>
    </source>
</evidence>
<dbReference type="Gene3D" id="3.70.10.10">
    <property type="match status" value="1"/>
</dbReference>
<evidence type="ECO:0000313" key="15">
    <source>
        <dbReference type="EMBL" id="NEI71015.1"/>
    </source>
</evidence>
<feature type="domain" description="DNA polymerase III beta sliding clamp N-terminal" evidence="12">
    <location>
        <begin position="80"/>
        <end position="194"/>
    </location>
</feature>
<keyword evidence="5 15" id="KW-0808">Transferase</keyword>
<dbReference type="InterPro" id="IPR022637">
    <property type="entry name" value="DNA_polIII_beta_cen"/>
</dbReference>
<evidence type="ECO:0000256" key="10">
    <source>
        <dbReference type="ARBA" id="ARBA00030988"/>
    </source>
</evidence>
<comment type="subcellular location">
    <subcellularLocation>
        <location evidence="1">Cytoplasm</location>
    </subcellularLocation>
</comment>
<evidence type="ECO:0000256" key="7">
    <source>
        <dbReference type="ARBA" id="ARBA00022705"/>
    </source>
</evidence>
<evidence type="ECO:0000259" key="14">
    <source>
        <dbReference type="Pfam" id="PF02768"/>
    </source>
</evidence>
<protein>
    <recommendedName>
        <fullName evidence="3">Beta sliding clamp</fullName>
    </recommendedName>
    <alternativeName>
        <fullName evidence="11">Beta-clamp processivity factor</fullName>
    </alternativeName>
    <alternativeName>
        <fullName evidence="10">DNA polymerase III beta sliding clamp subunit</fullName>
    </alternativeName>
</protein>
<evidence type="ECO:0000256" key="9">
    <source>
        <dbReference type="ARBA" id="ARBA00023125"/>
    </source>
</evidence>
<evidence type="ECO:0000256" key="3">
    <source>
        <dbReference type="ARBA" id="ARBA00021035"/>
    </source>
</evidence>
<dbReference type="Pfam" id="PF02768">
    <property type="entry name" value="DNA_pol3_beta_3"/>
    <property type="match status" value="1"/>
</dbReference>
<evidence type="ECO:0000256" key="5">
    <source>
        <dbReference type="ARBA" id="ARBA00022679"/>
    </source>
</evidence>
<dbReference type="CDD" id="cd00140">
    <property type="entry name" value="beta_clamp"/>
    <property type="match status" value="1"/>
</dbReference>
<dbReference type="InterPro" id="IPR022635">
    <property type="entry name" value="DNA_polIII_beta_C"/>
</dbReference>
<evidence type="ECO:0000259" key="12">
    <source>
        <dbReference type="Pfam" id="PF00712"/>
    </source>
</evidence>
<dbReference type="Gene3D" id="3.10.150.10">
    <property type="entry name" value="DNA Polymerase III, subunit A, domain 2"/>
    <property type="match status" value="1"/>
</dbReference>
<dbReference type="GO" id="GO:0003677">
    <property type="term" value="F:DNA binding"/>
    <property type="evidence" value="ECO:0007669"/>
    <property type="project" value="UniProtKB-KW"/>
</dbReference>
<dbReference type="GO" id="GO:0006271">
    <property type="term" value="P:DNA strand elongation involved in DNA replication"/>
    <property type="evidence" value="ECO:0007669"/>
    <property type="project" value="TreeGrafter"/>
</dbReference>
<keyword evidence="7" id="KW-0235">DNA replication</keyword>